<gene>
    <name evidence="2" type="ORF">FA10DRAFT_183265</name>
</gene>
<accession>A0A316YDN6</accession>
<sequence length="177" mass="19472">MQCNSATLERPRGKSATCREGRAAAREHPRLRWTDVERKLHVWSTCMQQHGLSTPFLPRAGETRSQIRPSITPGDLNPGFCSNSNEVWSLSKLKGAQGRVQQLLRHACTDHLAILGATTSKGKSTVASSAILCRFPFHSFLPPSSYPFPLQIYSFVKHHLPGPLLVTCPSVPSCRGA</sequence>
<organism evidence="2 3">
    <name type="scientific">Acaromyces ingoldii</name>
    <dbReference type="NCBI Taxonomy" id="215250"/>
    <lineage>
        <taxon>Eukaryota</taxon>
        <taxon>Fungi</taxon>
        <taxon>Dikarya</taxon>
        <taxon>Basidiomycota</taxon>
        <taxon>Ustilaginomycotina</taxon>
        <taxon>Exobasidiomycetes</taxon>
        <taxon>Exobasidiales</taxon>
        <taxon>Cryptobasidiaceae</taxon>
        <taxon>Acaromyces</taxon>
    </lineage>
</organism>
<dbReference type="Proteomes" id="UP000245768">
    <property type="component" value="Unassembled WGS sequence"/>
</dbReference>
<reference evidence="2 3" key="1">
    <citation type="journal article" date="2018" name="Mol. Biol. Evol.">
        <title>Broad Genomic Sampling Reveals a Smut Pathogenic Ancestry of the Fungal Clade Ustilaginomycotina.</title>
        <authorList>
            <person name="Kijpornyongpan T."/>
            <person name="Mondo S.J."/>
            <person name="Barry K."/>
            <person name="Sandor L."/>
            <person name="Lee J."/>
            <person name="Lipzen A."/>
            <person name="Pangilinan J."/>
            <person name="LaButti K."/>
            <person name="Hainaut M."/>
            <person name="Henrissat B."/>
            <person name="Grigoriev I.V."/>
            <person name="Spatafora J.W."/>
            <person name="Aime M.C."/>
        </authorList>
    </citation>
    <scope>NUCLEOTIDE SEQUENCE [LARGE SCALE GENOMIC DNA]</scope>
    <source>
        <strain evidence="2 3">MCA 4198</strain>
    </source>
</reference>
<evidence type="ECO:0000256" key="1">
    <source>
        <dbReference type="SAM" id="MobiDB-lite"/>
    </source>
</evidence>
<keyword evidence="3" id="KW-1185">Reference proteome</keyword>
<dbReference type="RefSeq" id="XP_025374537.1">
    <property type="nucleotide sequence ID" value="XM_025518322.1"/>
</dbReference>
<name>A0A316YDN6_9BASI</name>
<dbReference type="GeneID" id="37040238"/>
<dbReference type="InParanoid" id="A0A316YDN6"/>
<protein>
    <submittedName>
        <fullName evidence="2">Uncharacterized protein</fullName>
    </submittedName>
</protein>
<dbReference type="EMBL" id="KZ819640">
    <property type="protein sequence ID" value="PWN87339.1"/>
    <property type="molecule type" value="Genomic_DNA"/>
</dbReference>
<proteinExistence type="predicted"/>
<dbReference type="AlphaFoldDB" id="A0A316YDN6"/>
<feature type="compositionally biased region" description="Basic and acidic residues" evidence="1">
    <location>
        <begin position="9"/>
        <end position="23"/>
    </location>
</feature>
<evidence type="ECO:0000313" key="3">
    <source>
        <dbReference type="Proteomes" id="UP000245768"/>
    </source>
</evidence>
<evidence type="ECO:0000313" key="2">
    <source>
        <dbReference type="EMBL" id="PWN87339.1"/>
    </source>
</evidence>
<feature type="region of interest" description="Disordered" evidence="1">
    <location>
        <begin position="1"/>
        <end position="23"/>
    </location>
</feature>